<evidence type="ECO:0000256" key="2">
    <source>
        <dbReference type="SAM" id="SignalP"/>
    </source>
</evidence>
<dbReference type="AlphaFoldDB" id="A0A934W2V4"/>
<feature type="compositionally biased region" description="Polar residues" evidence="1">
    <location>
        <begin position="42"/>
        <end position="51"/>
    </location>
</feature>
<keyword evidence="4" id="KW-1185">Reference proteome</keyword>
<reference evidence="3" key="1">
    <citation type="submission" date="2021-01" db="EMBL/GenBank/DDBJ databases">
        <title>Lacisediminihabitans sp. nov. strain G11-30, isolated from Antarctic Soil.</title>
        <authorList>
            <person name="Li J."/>
        </authorList>
    </citation>
    <scope>NUCLEOTIDE SEQUENCE</scope>
    <source>
        <strain evidence="3">G11-30</strain>
    </source>
</reference>
<feature type="signal peptide" evidence="2">
    <location>
        <begin position="1"/>
        <end position="18"/>
    </location>
</feature>
<name>A0A934W2V4_9MICO</name>
<evidence type="ECO:0000313" key="3">
    <source>
        <dbReference type="EMBL" id="MBK4346579.1"/>
    </source>
</evidence>
<protein>
    <submittedName>
        <fullName evidence="3">Uncharacterized protein</fullName>
    </submittedName>
</protein>
<proteinExistence type="predicted"/>
<dbReference type="RefSeq" id="WP_200554901.1">
    <property type="nucleotide sequence ID" value="NZ_JAEPES010000001.1"/>
</dbReference>
<gene>
    <name evidence="3" type="ORF">IV501_02925</name>
</gene>
<dbReference type="Proteomes" id="UP000636458">
    <property type="component" value="Unassembled WGS sequence"/>
</dbReference>
<accession>A0A934W2V4</accession>
<sequence length="224" mass="22852">MRIVRAIVILSVAGLAVTGCTTNPIRPSLSPTATQPADAGQPSASPTTVSGTPALDSLVITPEGLGPLRIGMAAADSPLLKFMPQYCQLEGDGDGFSAGDAAADRWVANYAGDNTFDVEVVDGKVAGIAPASPSLRTAKGIHLGSTAAELRAAYPGLQPGVTGSLSHTELLQSGNRMVSFEILAPNTDYEPELSDRVVYIVIRAASGNPPSTVYATDGGIGSCL</sequence>
<evidence type="ECO:0000256" key="1">
    <source>
        <dbReference type="SAM" id="MobiDB-lite"/>
    </source>
</evidence>
<evidence type="ECO:0000313" key="4">
    <source>
        <dbReference type="Proteomes" id="UP000636458"/>
    </source>
</evidence>
<feature type="region of interest" description="Disordered" evidence="1">
    <location>
        <begin position="27"/>
        <end position="54"/>
    </location>
</feature>
<feature type="chain" id="PRO_5039085172" evidence="2">
    <location>
        <begin position="19"/>
        <end position="224"/>
    </location>
</feature>
<dbReference type="PROSITE" id="PS51257">
    <property type="entry name" value="PROKAR_LIPOPROTEIN"/>
    <property type="match status" value="1"/>
</dbReference>
<comment type="caution">
    <text evidence="3">The sequence shown here is derived from an EMBL/GenBank/DDBJ whole genome shotgun (WGS) entry which is preliminary data.</text>
</comment>
<dbReference type="EMBL" id="JAEPES010000001">
    <property type="protein sequence ID" value="MBK4346579.1"/>
    <property type="molecule type" value="Genomic_DNA"/>
</dbReference>
<keyword evidence="2" id="KW-0732">Signal</keyword>
<organism evidence="3 4">
    <name type="scientific">Lacisediminihabitans changchengi</name>
    <dbReference type="NCBI Taxonomy" id="2787634"/>
    <lineage>
        <taxon>Bacteria</taxon>
        <taxon>Bacillati</taxon>
        <taxon>Actinomycetota</taxon>
        <taxon>Actinomycetes</taxon>
        <taxon>Micrococcales</taxon>
        <taxon>Microbacteriaceae</taxon>
        <taxon>Lacisediminihabitans</taxon>
    </lineage>
</organism>